<evidence type="ECO:0000313" key="4">
    <source>
        <dbReference type="EMBL" id="SDE45343.1"/>
    </source>
</evidence>
<dbReference type="Pfam" id="PF22725">
    <property type="entry name" value="GFO_IDH_MocA_C3"/>
    <property type="match status" value="1"/>
</dbReference>
<dbReference type="Gene3D" id="3.40.50.720">
    <property type="entry name" value="NAD(P)-binding Rossmann-like Domain"/>
    <property type="match status" value="1"/>
</dbReference>
<reference evidence="5" key="1">
    <citation type="submission" date="2016-10" db="EMBL/GenBank/DDBJ databases">
        <authorList>
            <person name="Varghese N."/>
            <person name="Submissions S."/>
        </authorList>
    </citation>
    <scope>NUCLEOTIDE SEQUENCE [LARGE SCALE GENOMIC DNA]</scope>
    <source>
        <strain evidence="5">DSM 25329</strain>
    </source>
</reference>
<dbReference type="Pfam" id="PF01408">
    <property type="entry name" value="GFO_IDH_MocA"/>
    <property type="match status" value="1"/>
</dbReference>
<dbReference type="SUPFAM" id="SSF51735">
    <property type="entry name" value="NAD(P)-binding Rossmann-fold domains"/>
    <property type="match status" value="1"/>
</dbReference>
<protein>
    <submittedName>
        <fullName evidence="4">Predicted dehydrogenase</fullName>
    </submittedName>
</protein>
<dbReference type="Proteomes" id="UP000198748">
    <property type="component" value="Unassembled WGS sequence"/>
</dbReference>
<dbReference type="InterPro" id="IPR036291">
    <property type="entry name" value="NAD(P)-bd_dom_sf"/>
</dbReference>
<dbReference type="InterPro" id="IPR008354">
    <property type="entry name" value="Glc-Fru_OxRdtase_bac"/>
</dbReference>
<organism evidence="4 5">
    <name type="scientific">Dyadobacter soli</name>
    <dbReference type="NCBI Taxonomy" id="659014"/>
    <lineage>
        <taxon>Bacteria</taxon>
        <taxon>Pseudomonadati</taxon>
        <taxon>Bacteroidota</taxon>
        <taxon>Cytophagia</taxon>
        <taxon>Cytophagales</taxon>
        <taxon>Spirosomataceae</taxon>
        <taxon>Dyadobacter</taxon>
    </lineage>
</organism>
<dbReference type="PANTHER" id="PTHR43818">
    <property type="entry name" value="BCDNA.GH03377"/>
    <property type="match status" value="1"/>
</dbReference>
<dbReference type="AlphaFoldDB" id="A0A1G7D1I0"/>
<evidence type="ECO:0000313" key="5">
    <source>
        <dbReference type="Proteomes" id="UP000198748"/>
    </source>
</evidence>
<feature type="domain" description="GFO/IDH/MocA-like oxidoreductase" evidence="3">
    <location>
        <begin position="147"/>
        <end position="259"/>
    </location>
</feature>
<dbReference type="PANTHER" id="PTHR43818:SF11">
    <property type="entry name" value="BCDNA.GH03377"/>
    <property type="match status" value="1"/>
</dbReference>
<dbReference type="InterPro" id="IPR050463">
    <property type="entry name" value="Gfo/Idh/MocA_oxidrdct_glycsds"/>
</dbReference>
<feature type="domain" description="Gfo/Idh/MocA-like oxidoreductase N-terminal" evidence="2">
    <location>
        <begin position="8"/>
        <end position="131"/>
    </location>
</feature>
<evidence type="ECO:0000259" key="3">
    <source>
        <dbReference type="Pfam" id="PF22725"/>
    </source>
</evidence>
<dbReference type="GO" id="GO:0016491">
    <property type="term" value="F:oxidoreductase activity"/>
    <property type="evidence" value="ECO:0007669"/>
    <property type="project" value="UniProtKB-KW"/>
</dbReference>
<keyword evidence="1" id="KW-0560">Oxidoreductase</keyword>
<dbReference type="STRING" id="659014.SAMN04487996_10590"/>
<dbReference type="PRINTS" id="PR01775">
    <property type="entry name" value="GLFROXRDTASE"/>
</dbReference>
<dbReference type="SUPFAM" id="SSF55347">
    <property type="entry name" value="Glyceraldehyde-3-phosphate dehydrogenase-like, C-terminal domain"/>
    <property type="match status" value="1"/>
</dbReference>
<dbReference type="InterPro" id="IPR000683">
    <property type="entry name" value="Gfo/Idh/MocA-like_OxRdtase_N"/>
</dbReference>
<evidence type="ECO:0000256" key="1">
    <source>
        <dbReference type="ARBA" id="ARBA00023002"/>
    </source>
</evidence>
<gene>
    <name evidence="4" type="ORF">SAMN04487996_10590</name>
</gene>
<proteinExistence type="predicted"/>
<sequence length="344" mass="38660">MEAKTKLGVALVGLGEYATGELIPALKLTQNCHLAGLVSGEEEKLRKWQQECGLKDDSLYTYDDFDRIADNPDIDIVYVVLPNAMHEEYCIRAARAGKHIISEKPLATSVEECYRIRDAVAEANVRFSMGYRLHFDPFNQEMMRLGQKEVFGPVQKMELLDSMDIGNNTPWRVDEERSGSGPLVNNGIYCIQAAIYITGKLPIAVEARFAPVTKPELFKEVEEGVIWTMFFEGGTTAHCETSYSKNQNFMRAEGTEGWFELNPAYEYGGLAGRTSSGAMDIEPVNQQARQMDDFARCIMENSETCVPLEMGIRDMRIIEAVYESARLGQRVALDLEEFAALPEF</sequence>
<dbReference type="EMBL" id="FNAN01000005">
    <property type="protein sequence ID" value="SDE45343.1"/>
    <property type="molecule type" value="Genomic_DNA"/>
</dbReference>
<name>A0A1G7D1I0_9BACT</name>
<keyword evidence="5" id="KW-1185">Reference proteome</keyword>
<dbReference type="OrthoDB" id="9795543at2"/>
<dbReference type="GO" id="GO:0000166">
    <property type="term" value="F:nucleotide binding"/>
    <property type="evidence" value="ECO:0007669"/>
    <property type="project" value="InterPro"/>
</dbReference>
<accession>A0A1G7D1I0</accession>
<dbReference type="RefSeq" id="WP_090148965.1">
    <property type="nucleotide sequence ID" value="NZ_FNAN01000005.1"/>
</dbReference>
<evidence type="ECO:0000259" key="2">
    <source>
        <dbReference type="Pfam" id="PF01408"/>
    </source>
</evidence>
<dbReference type="Gene3D" id="3.30.360.10">
    <property type="entry name" value="Dihydrodipicolinate Reductase, domain 2"/>
    <property type="match status" value="1"/>
</dbReference>
<dbReference type="InterPro" id="IPR055170">
    <property type="entry name" value="GFO_IDH_MocA-like_dom"/>
</dbReference>